<evidence type="ECO:0000313" key="3">
    <source>
        <dbReference type="Proteomes" id="UP000807504"/>
    </source>
</evidence>
<name>A0A8T0FZ01_ARGBR</name>
<protein>
    <submittedName>
        <fullName evidence="2">Uncharacterized protein</fullName>
    </submittedName>
</protein>
<comment type="caution">
    <text evidence="2">The sequence shown here is derived from an EMBL/GenBank/DDBJ whole genome shotgun (WGS) entry which is preliminary data.</text>
</comment>
<keyword evidence="3" id="KW-1185">Reference proteome</keyword>
<evidence type="ECO:0000256" key="1">
    <source>
        <dbReference type="SAM" id="MobiDB-lite"/>
    </source>
</evidence>
<sequence>MKTFAVSRRFSSLFLDSIYFASHPPRPRKNQSLVDDIGSRESETNSISTKGRPYGREMWFRKATPPIPEAQVQLVGRVTHKTPTLDYLNNSWCVQAAEHPINISTPQED</sequence>
<dbReference type="Proteomes" id="UP000807504">
    <property type="component" value="Unassembled WGS sequence"/>
</dbReference>
<dbReference type="AlphaFoldDB" id="A0A8T0FZ01"/>
<reference evidence="2" key="1">
    <citation type="journal article" date="2020" name="bioRxiv">
        <title>Chromosome-level reference genome of the European wasp spider Argiope bruennichi: a resource for studies on range expansion and evolutionary adaptation.</title>
        <authorList>
            <person name="Sheffer M.M."/>
            <person name="Hoppe A."/>
            <person name="Krehenwinkel H."/>
            <person name="Uhl G."/>
            <person name="Kuss A.W."/>
            <person name="Jensen L."/>
            <person name="Jensen C."/>
            <person name="Gillespie R.G."/>
            <person name="Hoff K.J."/>
            <person name="Prost S."/>
        </authorList>
    </citation>
    <scope>NUCLEOTIDE SEQUENCE</scope>
</reference>
<evidence type="ECO:0000313" key="2">
    <source>
        <dbReference type="EMBL" id="KAF8796334.1"/>
    </source>
</evidence>
<reference evidence="2" key="2">
    <citation type="submission" date="2020-06" db="EMBL/GenBank/DDBJ databases">
        <authorList>
            <person name="Sheffer M."/>
        </authorList>
    </citation>
    <scope>NUCLEOTIDE SEQUENCE</scope>
</reference>
<feature type="region of interest" description="Disordered" evidence="1">
    <location>
        <begin position="23"/>
        <end position="55"/>
    </location>
</feature>
<gene>
    <name evidence="2" type="ORF">HNY73_000718</name>
</gene>
<organism evidence="2 3">
    <name type="scientific">Argiope bruennichi</name>
    <name type="common">Wasp spider</name>
    <name type="synonym">Aranea bruennichi</name>
    <dbReference type="NCBI Taxonomy" id="94029"/>
    <lineage>
        <taxon>Eukaryota</taxon>
        <taxon>Metazoa</taxon>
        <taxon>Ecdysozoa</taxon>
        <taxon>Arthropoda</taxon>
        <taxon>Chelicerata</taxon>
        <taxon>Arachnida</taxon>
        <taxon>Araneae</taxon>
        <taxon>Araneomorphae</taxon>
        <taxon>Entelegynae</taxon>
        <taxon>Araneoidea</taxon>
        <taxon>Araneidae</taxon>
        <taxon>Argiope</taxon>
    </lineage>
</organism>
<accession>A0A8T0FZ01</accession>
<dbReference type="EMBL" id="JABXBU010000001">
    <property type="protein sequence ID" value="KAF8796334.1"/>
    <property type="molecule type" value="Genomic_DNA"/>
</dbReference>
<proteinExistence type="predicted"/>